<protein>
    <recommendedName>
        <fullName evidence="2">Inositolphosphotransferase Aur1/Ipt1 domain-containing protein</fullName>
    </recommendedName>
</protein>
<reference evidence="3 4" key="1">
    <citation type="submission" date="2018-07" db="EMBL/GenBank/DDBJ databases">
        <title>a novel species of Sphingomonas isolated from the rhizosphere soil of Araceae plant.</title>
        <authorList>
            <person name="Zhiyong W."/>
            <person name="Qinglan Z."/>
            <person name="Zhiwei F."/>
            <person name="Ding X."/>
            <person name="Gejiao W."/>
            <person name="Shixue Z."/>
        </authorList>
    </citation>
    <scope>NUCLEOTIDE SEQUENCE [LARGE SCALE GENOMIC DNA]</scope>
    <source>
        <strain evidence="3 4">WZY 27</strain>
    </source>
</reference>
<feature type="transmembrane region" description="Helical" evidence="1">
    <location>
        <begin position="42"/>
        <end position="59"/>
    </location>
</feature>
<dbReference type="PROSITE" id="PS51257">
    <property type="entry name" value="PROKAR_LIPOPROTEIN"/>
    <property type="match status" value="1"/>
</dbReference>
<evidence type="ECO:0000313" key="4">
    <source>
        <dbReference type="Proteomes" id="UP000253918"/>
    </source>
</evidence>
<name>A0A369VXK3_9SPHN</name>
<dbReference type="OrthoDB" id="7584858at2"/>
<dbReference type="EMBL" id="QQNB01000001">
    <property type="protein sequence ID" value="RDE06863.1"/>
    <property type="molecule type" value="Genomic_DNA"/>
</dbReference>
<feature type="transmembrane region" description="Helical" evidence="1">
    <location>
        <begin position="226"/>
        <end position="245"/>
    </location>
</feature>
<dbReference type="Gene3D" id="1.20.144.10">
    <property type="entry name" value="Phosphatidic acid phosphatase type 2/haloperoxidase"/>
    <property type="match status" value="1"/>
</dbReference>
<keyword evidence="1" id="KW-0472">Membrane</keyword>
<dbReference type="InterPro" id="IPR026841">
    <property type="entry name" value="Aur1/Ipt1"/>
</dbReference>
<dbReference type="Pfam" id="PF14378">
    <property type="entry name" value="PAP2_3"/>
    <property type="match status" value="1"/>
</dbReference>
<accession>A0A369VXK3</accession>
<evidence type="ECO:0000313" key="3">
    <source>
        <dbReference type="EMBL" id="RDE06863.1"/>
    </source>
</evidence>
<keyword evidence="1" id="KW-0812">Transmembrane</keyword>
<organism evidence="3 4">
    <name type="scientific">Sphingomonas aracearum</name>
    <dbReference type="NCBI Taxonomy" id="2283317"/>
    <lineage>
        <taxon>Bacteria</taxon>
        <taxon>Pseudomonadati</taxon>
        <taxon>Pseudomonadota</taxon>
        <taxon>Alphaproteobacteria</taxon>
        <taxon>Sphingomonadales</taxon>
        <taxon>Sphingomonadaceae</taxon>
        <taxon>Sphingomonas</taxon>
    </lineage>
</organism>
<gene>
    <name evidence="3" type="ORF">DVW87_04090</name>
</gene>
<evidence type="ECO:0000256" key="1">
    <source>
        <dbReference type="SAM" id="Phobius"/>
    </source>
</evidence>
<feature type="transmembrane region" description="Helical" evidence="1">
    <location>
        <begin position="163"/>
        <end position="187"/>
    </location>
</feature>
<proteinExistence type="predicted"/>
<evidence type="ECO:0000259" key="2">
    <source>
        <dbReference type="Pfam" id="PF14378"/>
    </source>
</evidence>
<dbReference type="GO" id="GO:0016020">
    <property type="term" value="C:membrane"/>
    <property type="evidence" value="ECO:0007669"/>
    <property type="project" value="UniProtKB-SubCell"/>
</dbReference>
<feature type="domain" description="Inositolphosphotransferase Aur1/Ipt1" evidence="2">
    <location>
        <begin position="102"/>
        <end position="288"/>
    </location>
</feature>
<comment type="caution">
    <text evidence="3">The sequence shown here is derived from an EMBL/GenBank/DDBJ whole genome shotgun (WGS) entry which is preliminary data.</text>
</comment>
<dbReference type="AlphaFoldDB" id="A0A369VXK3"/>
<feature type="transmembrane region" description="Helical" evidence="1">
    <location>
        <begin position="252"/>
        <end position="270"/>
    </location>
</feature>
<feature type="transmembrane region" description="Helical" evidence="1">
    <location>
        <begin position="128"/>
        <end position="151"/>
    </location>
</feature>
<feature type="transmembrane region" description="Helical" evidence="1">
    <location>
        <begin position="71"/>
        <end position="92"/>
    </location>
</feature>
<feature type="transmembrane region" description="Helical" evidence="1">
    <location>
        <begin position="276"/>
        <end position="295"/>
    </location>
</feature>
<keyword evidence="4" id="KW-1185">Reference proteome</keyword>
<keyword evidence="1" id="KW-1133">Transmembrane helix</keyword>
<dbReference type="Proteomes" id="UP000253918">
    <property type="component" value="Unassembled WGS sequence"/>
</dbReference>
<sequence>MRLSMKTVSLADATSWIVIGGFALACLLLSHALGFGVLPARAMLPALGVAVLAGALALGRRRGDARLVAGATAFLQMTLFTILGVVLAYLLAARNGPLWDGWLAAADARLGLDWPAILAASDRLPAPLLLVGGVAYHSLVLQMVGCIVVLAGTGRSERLRTTVAAAILAGAVTILLSGLLPAVGNLFDPDRYRTLWPSVAWRDHPLILGLRTGAVRQVDLSHMTGIVSFPSYHAALPVILVWGLYPVARLRAPAAIWAGLTILATPLFGGHYVVDVLAGLLLAIGALAVAARLAAHVPAPNGLRSPAIRATRPARAIGPGCAGRTQGAEVVHDLV</sequence>